<dbReference type="Proteomes" id="UP000199729">
    <property type="component" value="Chromosome"/>
</dbReference>
<dbReference type="CDD" id="cd24032">
    <property type="entry name" value="ASKHA_NBD_TsaB"/>
    <property type="match status" value="1"/>
</dbReference>
<protein>
    <submittedName>
        <fullName evidence="2">tRNA threonylcarbamoyladenosine biosynthesis protein TsaB</fullName>
    </submittedName>
</protein>
<dbReference type="AlphaFoldDB" id="A0A221KDL7"/>
<reference evidence="2 3" key="1">
    <citation type="submission" date="2017-07" db="EMBL/GenBank/DDBJ databases">
        <title>Complete Genome Sequence of the cosmetic ferment Vitreoscilla filiformis (ATCC15551).</title>
        <authorList>
            <person name="Contreras S."/>
            <person name="Sagory-Zalkind P."/>
            <person name="Blanquart H."/>
            <person name="Iltis A."/>
            <person name="Morand S.C."/>
        </authorList>
    </citation>
    <scope>NUCLEOTIDE SEQUENCE [LARGE SCALE GENOMIC DNA]</scope>
    <source>
        <strain evidence="2 3">ATCC 15551</strain>
    </source>
</reference>
<dbReference type="GO" id="GO:0002949">
    <property type="term" value="P:tRNA threonylcarbamoyladenosine modification"/>
    <property type="evidence" value="ECO:0007669"/>
    <property type="project" value="InterPro"/>
</dbReference>
<evidence type="ECO:0000313" key="3">
    <source>
        <dbReference type="Proteomes" id="UP000199729"/>
    </source>
</evidence>
<evidence type="ECO:0000313" key="2">
    <source>
        <dbReference type="EMBL" id="ASM77075.1"/>
    </source>
</evidence>
<gene>
    <name evidence="2" type="ORF">VITFI_CDS1297</name>
</gene>
<dbReference type="SUPFAM" id="SSF53067">
    <property type="entry name" value="Actin-like ATPase domain"/>
    <property type="match status" value="2"/>
</dbReference>
<organism evidence="2 3">
    <name type="scientific">Vitreoscilla filiformis</name>
    <dbReference type="NCBI Taxonomy" id="63"/>
    <lineage>
        <taxon>Bacteria</taxon>
        <taxon>Pseudomonadati</taxon>
        <taxon>Pseudomonadota</taxon>
        <taxon>Betaproteobacteria</taxon>
        <taxon>Neisseriales</taxon>
        <taxon>Neisseriaceae</taxon>
        <taxon>Vitreoscilla</taxon>
    </lineage>
</organism>
<dbReference type="OrthoDB" id="9809995at2"/>
<dbReference type="Pfam" id="PF00814">
    <property type="entry name" value="TsaD"/>
    <property type="match status" value="1"/>
</dbReference>
<dbReference type="InterPro" id="IPR000905">
    <property type="entry name" value="Gcp-like_dom"/>
</dbReference>
<sequence>MRLLALDTATDTLAMAVVHADRILTHESAGGAQASTTLMPALLDLLAQAGLTLSSIHAVAMGRGPGAFTGLRTAVSVAQGLAFGLACPVVPVDSLLIVAEDAFEQAGRPVAHAWPVWVAVDARMNEVYAAEYAHDPVAGWQVRTPPGLYDLPTLSARWLAQPPQAIAGNALSVFAGQLPVATAAQWPQVQARAAALGRLAQQAWLAGAHVPADDALPLYLRDKVALTIAEREGRA</sequence>
<dbReference type="KEGG" id="vff:VITFI_CDS1297"/>
<dbReference type="Gene3D" id="3.30.420.40">
    <property type="match status" value="2"/>
</dbReference>
<evidence type="ECO:0000259" key="1">
    <source>
        <dbReference type="Pfam" id="PF00814"/>
    </source>
</evidence>
<feature type="domain" description="Gcp-like" evidence="1">
    <location>
        <begin position="34"/>
        <end position="132"/>
    </location>
</feature>
<accession>A0A221KDL7</accession>
<dbReference type="NCBIfam" id="TIGR03725">
    <property type="entry name" value="T6A_YeaZ"/>
    <property type="match status" value="1"/>
</dbReference>
<dbReference type="PANTHER" id="PTHR11735">
    <property type="entry name" value="TRNA N6-ADENOSINE THREONYLCARBAMOYLTRANSFERASE"/>
    <property type="match status" value="1"/>
</dbReference>
<name>A0A221KDL7_VITFI</name>
<proteinExistence type="predicted"/>
<dbReference type="InterPro" id="IPR043129">
    <property type="entry name" value="ATPase_NBD"/>
</dbReference>
<keyword evidence="3" id="KW-1185">Reference proteome</keyword>
<dbReference type="InterPro" id="IPR022496">
    <property type="entry name" value="T6A_TsaB"/>
</dbReference>
<dbReference type="EMBL" id="CP022423">
    <property type="protein sequence ID" value="ASM77075.1"/>
    <property type="molecule type" value="Genomic_DNA"/>
</dbReference>
<dbReference type="PANTHER" id="PTHR11735:SF11">
    <property type="entry name" value="TRNA THREONYLCARBAMOYLADENOSINE BIOSYNTHESIS PROTEIN TSAB"/>
    <property type="match status" value="1"/>
</dbReference>
<dbReference type="GO" id="GO:0005829">
    <property type="term" value="C:cytosol"/>
    <property type="evidence" value="ECO:0007669"/>
    <property type="project" value="TreeGrafter"/>
</dbReference>